<protein>
    <submittedName>
        <fullName evidence="1">Uncharacterized protein</fullName>
    </submittedName>
</protein>
<evidence type="ECO:0000313" key="1">
    <source>
        <dbReference type="EMBL" id="CAJ0608808.1"/>
    </source>
</evidence>
<dbReference type="EMBL" id="CATQJL010000326">
    <property type="protein sequence ID" value="CAJ0608808.1"/>
    <property type="molecule type" value="Genomic_DNA"/>
</dbReference>
<evidence type="ECO:0000313" key="2">
    <source>
        <dbReference type="Proteomes" id="UP001176961"/>
    </source>
</evidence>
<accession>A0AA36MGF5</accession>
<comment type="caution">
    <text evidence="1">The sequence shown here is derived from an EMBL/GenBank/DDBJ whole genome shotgun (WGS) entry which is preliminary data.</text>
</comment>
<organism evidence="1 2">
    <name type="scientific">Cylicocyclus nassatus</name>
    <name type="common">Nematode worm</name>
    <dbReference type="NCBI Taxonomy" id="53992"/>
    <lineage>
        <taxon>Eukaryota</taxon>
        <taxon>Metazoa</taxon>
        <taxon>Ecdysozoa</taxon>
        <taxon>Nematoda</taxon>
        <taxon>Chromadorea</taxon>
        <taxon>Rhabditida</taxon>
        <taxon>Rhabditina</taxon>
        <taxon>Rhabditomorpha</taxon>
        <taxon>Strongyloidea</taxon>
        <taxon>Strongylidae</taxon>
        <taxon>Cylicocyclus</taxon>
    </lineage>
</organism>
<reference evidence="1" key="1">
    <citation type="submission" date="2023-07" db="EMBL/GenBank/DDBJ databases">
        <authorList>
            <consortium name="CYATHOMIX"/>
        </authorList>
    </citation>
    <scope>NUCLEOTIDE SEQUENCE</scope>
    <source>
        <strain evidence="1">N/A</strain>
    </source>
</reference>
<dbReference type="AlphaFoldDB" id="A0AA36MGF5"/>
<dbReference type="Proteomes" id="UP001176961">
    <property type="component" value="Unassembled WGS sequence"/>
</dbReference>
<name>A0AA36MGF5_CYLNA</name>
<proteinExistence type="predicted"/>
<keyword evidence="2" id="KW-1185">Reference proteome</keyword>
<gene>
    <name evidence="1" type="ORF">CYNAS_LOCUS20791</name>
</gene>
<sequence>MANNVAIFLHVIAHTFLKKEAGFNLCLNERKARVQKRSNQRETTSPEIQPLWVPQKTSMRTTNLPDNICNAEMEIEPATMYVVKPNENGS</sequence>